<dbReference type="Proteomes" id="UP000479710">
    <property type="component" value="Unassembled WGS sequence"/>
</dbReference>
<name>A0A6G1BJH7_9ORYZ</name>
<protein>
    <submittedName>
        <fullName evidence="1">Uncharacterized protein</fullName>
    </submittedName>
</protein>
<comment type="caution">
    <text evidence="1">The sequence shown here is derived from an EMBL/GenBank/DDBJ whole genome shotgun (WGS) entry which is preliminary data.</text>
</comment>
<proteinExistence type="predicted"/>
<organism evidence="1 2">
    <name type="scientific">Oryza meyeriana var. granulata</name>
    <dbReference type="NCBI Taxonomy" id="110450"/>
    <lineage>
        <taxon>Eukaryota</taxon>
        <taxon>Viridiplantae</taxon>
        <taxon>Streptophyta</taxon>
        <taxon>Embryophyta</taxon>
        <taxon>Tracheophyta</taxon>
        <taxon>Spermatophyta</taxon>
        <taxon>Magnoliopsida</taxon>
        <taxon>Liliopsida</taxon>
        <taxon>Poales</taxon>
        <taxon>Poaceae</taxon>
        <taxon>BOP clade</taxon>
        <taxon>Oryzoideae</taxon>
        <taxon>Oryzeae</taxon>
        <taxon>Oryzinae</taxon>
        <taxon>Oryza</taxon>
        <taxon>Oryza meyeriana</taxon>
    </lineage>
</organism>
<keyword evidence="2" id="KW-1185">Reference proteome</keyword>
<evidence type="ECO:0000313" key="1">
    <source>
        <dbReference type="EMBL" id="KAF0887941.1"/>
    </source>
</evidence>
<accession>A0A6G1BJH7</accession>
<dbReference type="AlphaFoldDB" id="A0A6G1BJH7"/>
<gene>
    <name evidence="1" type="ORF">E2562_005648</name>
</gene>
<reference evidence="1 2" key="1">
    <citation type="submission" date="2019-11" db="EMBL/GenBank/DDBJ databases">
        <title>Whole genome sequence of Oryza granulata.</title>
        <authorList>
            <person name="Li W."/>
        </authorList>
    </citation>
    <scope>NUCLEOTIDE SEQUENCE [LARGE SCALE GENOMIC DNA]</scope>
    <source>
        <strain evidence="2">cv. Menghai</strain>
        <tissue evidence="1">Leaf</tissue>
    </source>
</reference>
<dbReference type="EMBL" id="SPHZ02000012">
    <property type="protein sequence ID" value="KAF0887941.1"/>
    <property type="molecule type" value="Genomic_DNA"/>
</dbReference>
<evidence type="ECO:0000313" key="2">
    <source>
        <dbReference type="Proteomes" id="UP000479710"/>
    </source>
</evidence>
<sequence length="219" mass="24848">MEQKLHVQGSVRVDPVLVGWLAAEWDRLGDWLTSVLVARDPACRVGYYARRLGTYFNPIKWVEVPAAAFLTTLLYDNVICMYKITDIARDDTADSVFVFFGRIAQRLVQKPVEALIEQISEGTTYGNVPRRFSEFIGHDITWINQCTLITTERGRSAQTSPAVKKFDENKGNEKGATDRGLSYISRRQDYMIGISVGLDQLTFLLELRVTVRTVSFLVM</sequence>